<protein>
    <submittedName>
        <fullName evidence="1">Uncharacterized protein</fullName>
    </submittedName>
</protein>
<evidence type="ECO:0000313" key="2">
    <source>
        <dbReference type="Proteomes" id="UP000008820"/>
    </source>
</evidence>
<reference evidence="1" key="2">
    <citation type="submission" date="2020-05" db="UniProtKB">
        <authorList>
            <consortium name="EnsemblMetazoa"/>
        </authorList>
    </citation>
    <scope>IDENTIFICATION</scope>
    <source>
        <strain evidence="1">LVP_AGWG</strain>
    </source>
</reference>
<dbReference type="OrthoDB" id="6353678at2759"/>
<evidence type="ECO:0000313" key="1">
    <source>
        <dbReference type="EnsemblMetazoa" id="AAEL009952-PB"/>
    </source>
</evidence>
<dbReference type="PANTHER" id="PTHR46312:SF2">
    <property type="entry name" value="NUCLEOTIDE-BINDING OLIGOMERIZATION DOMAIN-CONTAINING PROTEIN 2-LIKE"/>
    <property type="match status" value="1"/>
</dbReference>
<sequence length="1386" mass="161513">MATAGSNQGENDPTGHDYQHETLVLWVDTLWRNQNIVKFDIGSAVNGINIPNVVRHAFDDVVLHAEFKGGQKLTKMLQVKHSKHMIDQAYLCEKKKTYVLKYFKSFLSIKQFIKLDELEELLIWTNMSIAKPIEDWFVEAEPFDKCRDLLENNLILKYQRMKFKDEKFQEITKDFLKLVHPRAALVEKFVDVLFKKEEWTSKRAAKDFYRIMAKEVIECNGPNSIFKQNFIEGQGLLPETVRFREQFESSMKEKFSEKKLGTFAMGELNSAEYATHFQLKVDADFKEGNDPDVQWKSWENVADQSDLDEFGKRFRLYVELPKEDEFEKLLSANVTHFRVMSELLAKCAFKRMVCKEQVGNIVKLLHLRDSMHCGPYMKLKFEDLEKLNDVVDKYLSEWKAQKYLSIRQIDDGEGTLSRIISLVETLTAKKYLVQDIKNLNEVFEKVQCTASNKYTAEKCIECLIVTSVHSNIQEEKAKTQLKSINLPIILVGKNLHNCFKDEKTPDKLTNVVDEYLSEWKAQQYLSIKGMQDVECTLSRLISVVESLLAPISNRYLVQDNKNLSKNYSDLQQITNDELIVENGLKCLIITSIKNSREENEARNKLTLIRVPTIFIGHSPRNCFEDEFDTSKLSRTCKIKIEDTEVSLSDLQTSTAKNVLQEELFLKENFPIVLALYRKPMRIESNPLIRDENFISRNIKFCENDESKTIKDDKIPHDMSDELESYSDIDGYNISKIIKNNKFSNVIISDQAGMGKSTEMINIAMKLREHKDYKNHLIVYFECKAAMGYLKCDIVTTICKMMKVMEKAHEFLIKSLIRQRKVVLLLDGIDEIGTSWREDLKEMLKSILNLGLFKIIIATRPHCYKFMEKIFHNIIVCQLPPFSEEDQMEYLIRFWKIDSIEDDDEHYQIKKNIEGLIARFRSMLKDGSLIGIPMQTYIIAVIYQEAIRSSDFEPPQPYTIGLIYKKFVDLKFRELIKRQFKMTSHAEETAINALERSFIPNHIEIAAHVYNNASEKVLEVLCSQAQMYGIVRLIPSVGFVHHTYFEYFSTLYFLTYKTNASKEFFSFMKQNLCPSRLSIATKFLDHHIGGINPNEELQTLRIVKGEKDAENEEIVEFVEMTKDFEPPSTARLHPEKLREFNYYLGKLSPADRYTLIRNSLNQSVFNVLEVLYDSLPRDTKCSLKFCFGNRAQKNFVNLKTLGGNQTLQLLGILLKKNPNNFVRKYLIDFSDGDKDYFEMTCRKPFVQVLNWLVDDLIATIDDQEREALFSYINHRFDKYFQLVVQHNNTDFFEEAIKRTKALWPMDTVNKFLMDRDVMNLFLKNVELNPDTKSLLVEERIKMIAHLYDLFKWAGCGNVILSESCTAAIDVLKNEAIQSAFRKQFQNQ</sequence>
<organism evidence="1 2">
    <name type="scientific">Aedes aegypti</name>
    <name type="common">Yellowfever mosquito</name>
    <name type="synonym">Culex aegypti</name>
    <dbReference type="NCBI Taxonomy" id="7159"/>
    <lineage>
        <taxon>Eukaryota</taxon>
        <taxon>Metazoa</taxon>
        <taxon>Ecdysozoa</taxon>
        <taxon>Arthropoda</taxon>
        <taxon>Hexapoda</taxon>
        <taxon>Insecta</taxon>
        <taxon>Pterygota</taxon>
        <taxon>Neoptera</taxon>
        <taxon>Endopterygota</taxon>
        <taxon>Diptera</taxon>
        <taxon>Nematocera</taxon>
        <taxon>Culicoidea</taxon>
        <taxon>Culicidae</taxon>
        <taxon>Culicinae</taxon>
        <taxon>Aedini</taxon>
        <taxon>Aedes</taxon>
        <taxon>Stegomyia</taxon>
    </lineage>
</organism>
<dbReference type="SUPFAM" id="SSF52540">
    <property type="entry name" value="P-loop containing nucleoside triphosphate hydrolases"/>
    <property type="match status" value="1"/>
</dbReference>
<dbReference type="EnsemblMetazoa" id="AAEL009952-RB">
    <property type="protein sequence ID" value="AAEL009952-PB"/>
    <property type="gene ID" value="AAEL009952"/>
</dbReference>
<dbReference type="Gene3D" id="3.40.50.300">
    <property type="entry name" value="P-loop containing nucleotide triphosphate hydrolases"/>
    <property type="match status" value="1"/>
</dbReference>
<gene>
    <name evidence="1" type="primary">5572684</name>
</gene>
<keyword evidence="2" id="KW-1185">Reference proteome</keyword>
<proteinExistence type="predicted"/>
<reference evidence="1 2" key="1">
    <citation type="submission" date="2017-06" db="EMBL/GenBank/DDBJ databases">
        <title>Aedes aegypti genome working group (AGWG) sequencing and assembly.</title>
        <authorList>
            <consortium name="Aedes aegypti Genome Working Group (AGWG)"/>
            <person name="Matthews B.J."/>
        </authorList>
    </citation>
    <scope>NUCLEOTIDE SEQUENCE [LARGE SCALE GENOMIC DNA]</scope>
    <source>
        <strain evidence="1 2">LVP_AGWG</strain>
    </source>
</reference>
<dbReference type="Pfam" id="PF05729">
    <property type="entry name" value="NACHT"/>
    <property type="match status" value="1"/>
</dbReference>
<accession>A0A6I8TCL2</accession>
<dbReference type="Proteomes" id="UP000008820">
    <property type="component" value="Chromosome 3"/>
</dbReference>
<dbReference type="InParanoid" id="A0A6I8TCL2"/>
<dbReference type="InterPro" id="IPR007111">
    <property type="entry name" value="NACHT_NTPase"/>
</dbReference>
<name>A0A6I8TCL2_AEDAE</name>
<dbReference type="PANTHER" id="PTHR46312">
    <property type="entry name" value="NACHT DOMAIN-CONTAINING PROTEIN"/>
    <property type="match status" value="1"/>
</dbReference>
<dbReference type="InterPro" id="IPR027417">
    <property type="entry name" value="P-loop_NTPase"/>
</dbReference>